<dbReference type="Proteomes" id="UP000887116">
    <property type="component" value="Unassembled WGS sequence"/>
</dbReference>
<name>A0A8X6KYU0_TRICU</name>
<dbReference type="EMBL" id="BMAO01033538">
    <property type="protein sequence ID" value="GFQ90304.1"/>
    <property type="molecule type" value="Genomic_DNA"/>
</dbReference>
<dbReference type="AlphaFoldDB" id="A0A8X6KYU0"/>
<reference evidence="2" key="1">
    <citation type="submission" date="2020-07" db="EMBL/GenBank/DDBJ databases">
        <title>Multicomponent nature underlies the extraordinary mechanical properties of spider dragline silk.</title>
        <authorList>
            <person name="Kono N."/>
            <person name="Nakamura H."/>
            <person name="Mori M."/>
            <person name="Yoshida Y."/>
            <person name="Ohtoshi R."/>
            <person name="Malay A.D."/>
            <person name="Moran D.A.P."/>
            <person name="Tomita M."/>
            <person name="Numata K."/>
            <person name="Arakawa K."/>
        </authorList>
    </citation>
    <scope>NUCLEOTIDE SEQUENCE</scope>
</reference>
<proteinExistence type="predicted"/>
<gene>
    <name evidence="2" type="primary">AVEN_40438_1</name>
    <name evidence="2" type="ORF">TNCT_250901</name>
</gene>
<organism evidence="2 3">
    <name type="scientific">Trichonephila clavata</name>
    <name type="common">Joro spider</name>
    <name type="synonym">Nephila clavata</name>
    <dbReference type="NCBI Taxonomy" id="2740835"/>
    <lineage>
        <taxon>Eukaryota</taxon>
        <taxon>Metazoa</taxon>
        <taxon>Ecdysozoa</taxon>
        <taxon>Arthropoda</taxon>
        <taxon>Chelicerata</taxon>
        <taxon>Arachnida</taxon>
        <taxon>Araneae</taxon>
        <taxon>Araneomorphae</taxon>
        <taxon>Entelegynae</taxon>
        <taxon>Araneoidea</taxon>
        <taxon>Nephilidae</taxon>
        <taxon>Trichonephila</taxon>
    </lineage>
</organism>
<feature type="compositionally biased region" description="Low complexity" evidence="1">
    <location>
        <begin position="73"/>
        <end position="88"/>
    </location>
</feature>
<evidence type="ECO:0000313" key="2">
    <source>
        <dbReference type="EMBL" id="GFQ90304.1"/>
    </source>
</evidence>
<accession>A0A8X6KYU0</accession>
<evidence type="ECO:0000313" key="3">
    <source>
        <dbReference type="Proteomes" id="UP000887116"/>
    </source>
</evidence>
<dbReference type="OrthoDB" id="6432758at2759"/>
<keyword evidence="3" id="KW-1185">Reference proteome</keyword>
<feature type="region of interest" description="Disordered" evidence="1">
    <location>
        <begin position="73"/>
        <end position="117"/>
    </location>
</feature>
<evidence type="ECO:0000256" key="1">
    <source>
        <dbReference type="SAM" id="MobiDB-lite"/>
    </source>
</evidence>
<comment type="caution">
    <text evidence="2">The sequence shown here is derived from an EMBL/GenBank/DDBJ whole genome shotgun (WGS) entry which is preliminary data.</text>
</comment>
<protein>
    <submittedName>
        <fullName evidence="2">Uncharacterized protein</fullName>
    </submittedName>
</protein>
<sequence>MAEKQRRVTIPLMVRYVDDIQFVEDDNDTVSETEASPDIATTNFTNLDGNVYCEIPLKESKVEFLDIPRFLHSRSNSTPSNSSAQTSPMLERKSSYRKKSNHDYEKLSVTSNSSKKSTVERIAESTFFRRRADTSHEKKLEQRGEEDEHVLEALRQVVFNPMVDLNLNCEVKRTYRKIAVAGTSITIQCMCRIQEMKQRIESCNTLKSHSRRKQIPRLTTRSEDNMSYTQYRCNKLV</sequence>